<proteinExistence type="predicted"/>
<accession>J9BZI2</accession>
<dbReference type="Pfam" id="PF13189">
    <property type="entry name" value="Cytidylate_kin2"/>
    <property type="match status" value="1"/>
</dbReference>
<name>J9BZI2_9ZZZZ</name>
<dbReference type="AlphaFoldDB" id="J9BZI2"/>
<dbReference type="EMBL" id="AMCI01007228">
    <property type="protein sequence ID" value="EJW92975.1"/>
    <property type="molecule type" value="Genomic_DNA"/>
</dbReference>
<dbReference type="InterPro" id="IPR027417">
    <property type="entry name" value="P-loop_NTPase"/>
</dbReference>
<comment type="caution">
    <text evidence="1">The sequence shown here is derived from an EMBL/GenBank/DDBJ whole genome shotgun (WGS) entry which is preliminary data.</text>
</comment>
<sequence>MENKNNQSASTFQADQQETFVINIGRQLGSGGRAIGRILADDLGIAYFDKEILTLAARKSGFCEEIFARNDEKKSFFHSMFGSVTPMIGTIEGECYGNQLSDENLFRLQGEAIRQEAAHRSCLFIGRCADYILRDHPRCVNIFISADEADRVSRIMHLYQVSEKEAMKKVVQGDKMRADFYNFYSSGTWGAASTYDLCINSSVLGIERTVAFIKDFVLAKIGKR</sequence>
<dbReference type="GO" id="GO:0016301">
    <property type="term" value="F:kinase activity"/>
    <property type="evidence" value="ECO:0007669"/>
    <property type="project" value="UniProtKB-KW"/>
</dbReference>
<keyword evidence="1" id="KW-0418">Kinase</keyword>
<evidence type="ECO:0000313" key="1">
    <source>
        <dbReference type="EMBL" id="EJW92975.1"/>
    </source>
</evidence>
<keyword evidence="1" id="KW-0808">Transferase</keyword>
<organism evidence="1">
    <name type="scientific">gut metagenome</name>
    <dbReference type="NCBI Taxonomy" id="749906"/>
    <lineage>
        <taxon>unclassified sequences</taxon>
        <taxon>metagenomes</taxon>
        <taxon>organismal metagenomes</taxon>
    </lineage>
</organism>
<protein>
    <submittedName>
        <fullName evidence="1">Cytidylate kinase</fullName>
    </submittedName>
</protein>
<dbReference type="Gene3D" id="3.40.50.300">
    <property type="entry name" value="P-loop containing nucleotide triphosphate hydrolases"/>
    <property type="match status" value="1"/>
</dbReference>
<reference evidence="1" key="1">
    <citation type="journal article" date="2012" name="PLoS ONE">
        <title>Gene sets for utilization of primary and secondary nutrition supplies in the distal gut of endangered iberian lynx.</title>
        <authorList>
            <person name="Alcaide M."/>
            <person name="Messina E."/>
            <person name="Richter M."/>
            <person name="Bargiela R."/>
            <person name="Peplies J."/>
            <person name="Huws S.A."/>
            <person name="Newbold C.J."/>
            <person name="Golyshin P.N."/>
            <person name="Simon M.A."/>
            <person name="Lopez G."/>
            <person name="Yakimov M.M."/>
            <person name="Ferrer M."/>
        </authorList>
    </citation>
    <scope>NUCLEOTIDE SEQUENCE</scope>
</reference>
<gene>
    <name evidence="1" type="ORF">EVA_18915</name>
</gene>